<dbReference type="AlphaFoldDB" id="A0A0C9XHW9"/>
<gene>
    <name evidence="2" type="ORF">K443DRAFT_11157</name>
</gene>
<dbReference type="Proteomes" id="UP000054477">
    <property type="component" value="Unassembled WGS sequence"/>
</dbReference>
<protein>
    <submittedName>
        <fullName evidence="2">Uncharacterized protein</fullName>
    </submittedName>
</protein>
<dbReference type="OrthoDB" id="3021143at2759"/>
<reference evidence="2 3" key="1">
    <citation type="submission" date="2014-04" db="EMBL/GenBank/DDBJ databases">
        <authorList>
            <consortium name="DOE Joint Genome Institute"/>
            <person name="Kuo A."/>
            <person name="Kohler A."/>
            <person name="Nagy L.G."/>
            <person name="Floudas D."/>
            <person name="Copeland A."/>
            <person name="Barry K.W."/>
            <person name="Cichocki N."/>
            <person name="Veneault-Fourrey C."/>
            <person name="LaButti K."/>
            <person name="Lindquist E.A."/>
            <person name="Lipzen A."/>
            <person name="Lundell T."/>
            <person name="Morin E."/>
            <person name="Murat C."/>
            <person name="Sun H."/>
            <person name="Tunlid A."/>
            <person name="Henrissat B."/>
            <person name="Grigoriev I.V."/>
            <person name="Hibbett D.S."/>
            <person name="Martin F."/>
            <person name="Nordberg H.P."/>
            <person name="Cantor M.N."/>
            <person name="Hua S.X."/>
        </authorList>
    </citation>
    <scope>NUCLEOTIDE SEQUENCE [LARGE SCALE GENOMIC DNA]</scope>
    <source>
        <strain evidence="2 3">LaAM-08-1</strain>
    </source>
</reference>
<dbReference type="HOGENOM" id="CLU_033651_1_1_1"/>
<name>A0A0C9XHW9_9AGAR</name>
<evidence type="ECO:0000313" key="2">
    <source>
        <dbReference type="EMBL" id="KIJ95757.1"/>
    </source>
</evidence>
<reference evidence="3" key="2">
    <citation type="submission" date="2015-01" db="EMBL/GenBank/DDBJ databases">
        <title>Evolutionary Origins and Diversification of the Mycorrhizal Mutualists.</title>
        <authorList>
            <consortium name="DOE Joint Genome Institute"/>
            <consortium name="Mycorrhizal Genomics Consortium"/>
            <person name="Kohler A."/>
            <person name="Kuo A."/>
            <person name="Nagy L.G."/>
            <person name="Floudas D."/>
            <person name="Copeland A."/>
            <person name="Barry K.W."/>
            <person name="Cichocki N."/>
            <person name="Veneault-Fourrey C."/>
            <person name="LaButti K."/>
            <person name="Lindquist E.A."/>
            <person name="Lipzen A."/>
            <person name="Lundell T."/>
            <person name="Morin E."/>
            <person name="Murat C."/>
            <person name="Riley R."/>
            <person name="Ohm R."/>
            <person name="Sun H."/>
            <person name="Tunlid A."/>
            <person name="Henrissat B."/>
            <person name="Grigoriev I.V."/>
            <person name="Hibbett D.S."/>
            <person name="Martin F."/>
        </authorList>
    </citation>
    <scope>NUCLEOTIDE SEQUENCE [LARGE SCALE GENOMIC DNA]</scope>
    <source>
        <strain evidence="3">LaAM-08-1</strain>
    </source>
</reference>
<proteinExistence type="predicted"/>
<dbReference type="EMBL" id="KN838744">
    <property type="protein sequence ID" value="KIJ95757.1"/>
    <property type="molecule type" value="Genomic_DNA"/>
</dbReference>
<accession>A0A0C9XHW9</accession>
<keyword evidence="3" id="KW-1185">Reference proteome</keyword>
<evidence type="ECO:0000313" key="3">
    <source>
        <dbReference type="Proteomes" id="UP000054477"/>
    </source>
</evidence>
<sequence>MKTCEAGSSPLDGRGDGETVNVWNNARASLRLYSKDGALETNRPIYSNDHFISRVLSKSVAPPHTAGSLKLRLRKIEGLGEVKNCDLYLSLSEKSHVEDSTRLSLRGQVGPGLSKDDPVALVVSDSGKRSEVSSVGEEQLVERADQGATRYVYYRIYDQDGQAVSNTAFHEEDTSLGRLEVLSVAPPQTVASLKCRIIKTEGIVNHDCELFGDESGETTMNDSDTISFSGDSYPGTSEDEPIAVVYQVQKQFAAPSPPTDNTKRLKATYTAGEQ</sequence>
<feature type="region of interest" description="Disordered" evidence="1">
    <location>
        <begin position="253"/>
        <end position="274"/>
    </location>
</feature>
<organism evidence="2 3">
    <name type="scientific">Laccaria amethystina LaAM-08-1</name>
    <dbReference type="NCBI Taxonomy" id="1095629"/>
    <lineage>
        <taxon>Eukaryota</taxon>
        <taxon>Fungi</taxon>
        <taxon>Dikarya</taxon>
        <taxon>Basidiomycota</taxon>
        <taxon>Agaricomycotina</taxon>
        <taxon>Agaricomycetes</taxon>
        <taxon>Agaricomycetidae</taxon>
        <taxon>Agaricales</taxon>
        <taxon>Agaricineae</taxon>
        <taxon>Hydnangiaceae</taxon>
        <taxon>Laccaria</taxon>
    </lineage>
</organism>
<evidence type="ECO:0000256" key="1">
    <source>
        <dbReference type="SAM" id="MobiDB-lite"/>
    </source>
</evidence>